<protein>
    <submittedName>
        <fullName evidence="2">DUF3784 domain-containing protein</fullName>
    </submittedName>
</protein>
<dbReference type="Proteomes" id="UP000824082">
    <property type="component" value="Unassembled WGS sequence"/>
</dbReference>
<keyword evidence="1" id="KW-0812">Transmembrane</keyword>
<name>A0A9D1ITG0_9FIRM</name>
<gene>
    <name evidence="2" type="ORF">IAD19_04120</name>
</gene>
<dbReference type="EMBL" id="DVMX01000081">
    <property type="protein sequence ID" value="HIU41719.1"/>
    <property type="molecule type" value="Genomic_DNA"/>
</dbReference>
<keyword evidence="1" id="KW-0472">Membrane</keyword>
<comment type="caution">
    <text evidence="2">The sequence shown here is derived from an EMBL/GenBank/DDBJ whole genome shotgun (WGS) entry which is preliminary data.</text>
</comment>
<evidence type="ECO:0000256" key="1">
    <source>
        <dbReference type="SAM" id="Phobius"/>
    </source>
</evidence>
<keyword evidence="1" id="KW-1133">Transmembrane helix</keyword>
<dbReference type="Pfam" id="PF12650">
    <property type="entry name" value="DUF3784"/>
    <property type="match status" value="1"/>
</dbReference>
<feature type="transmembrane region" description="Helical" evidence="1">
    <location>
        <begin position="6"/>
        <end position="22"/>
    </location>
</feature>
<accession>A0A9D1ITG0</accession>
<reference evidence="2" key="1">
    <citation type="submission" date="2020-10" db="EMBL/GenBank/DDBJ databases">
        <authorList>
            <person name="Gilroy R."/>
        </authorList>
    </citation>
    <scope>NUCLEOTIDE SEQUENCE</scope>
    <source>
        <strain evidence="2">4509</strain>
    </source>
</reference>
<sequence>MWALLIPGVLAAVFLALGIVFLKGRGDCFIAGWNTSSQQEREKYHRTKLLRSMAVFCFFTVAWLLGLGAMLVLAVRAFLPESQLMVWGFVLLGLLVAGLIAEMLYANIGCRKKPEGESTSKED</sequence>
<evidence type="ECO:0000313" key="2">
    <source>
        <dbReference type="EMBL" id="HIU41719.1"/>
    </source>
</evidence>
<feature type="transmembrane region" description="Helical" evidence="1">
    <location>
        <begin position="84"/>
        <end position="105"/>
    </location>
</feature>
<reference evidence="2" key="2">
    <citation type="journal article" date="2021" name="PeerJ">
        <title>Extensive microbial diversity within the chicken gut microbiome revealed by metagenomics and culture.</title>
        <authorList>
            <person name="Gilroy R."/>
            <person name="Ravi A."/>
            <person name="Getino M."/>
            <person name="Pursley I."/>
            <person name="Horton D.L."/>
            <person name="Alikhan N.F."/>
            <person name="Baker D."/>
            <person name="Gharbi K."/>
            <person name="Hall N."/>
            <person name="Watson M."/>
            <person name="Adriaenssens E.M."/>
            <person name="Foster-Nyarko E."/>
            <person name="Jarju S."/>
            <person name="Secka A."/>
            <person name="Antonio M."/>
            <person name="Oren A."/>
            <person name="Chaudhuri R.R."/>
            <person name="La Ragione R."/>
            <person name="Hildebrand F."/>
            <person name="Pallen M.J."/>
        </authorList>
    </citation>
    <scope>NUCLEOTIDE SEQUENCE</scope>
    <source>
        <strain evidence="2">4509</strain>
    </source>
</reference>
<proteinExistence type="predicted"/>
<dbReference type="AlphaFoldDB" id="A0A9D1ITG0"/>
<organism evidence="2 3">
    <name type="scientific">Candidatus Egerieicola faecale</name>
    <dbReference type="NCBI Taxonomy" id="2840774"/>
    <lineage>
        <taxon>Bacteria</taxon>
        <taxon>Bacillati</taxon>
        <taxon>Bacillota</taxon>
        <taxon>Clostridia</taxon>
        <taxon>Eubacteriales</taxon>
        <taxon>Oscillospiraceae</taxon>
        <taxon>Oscillospiraceae incertae sedis</taxon>
        <taxon>Candidatus Egerieicola</taxon>
    </lineage>
</organism>
<feature type="transmembrane region" description="Helical" evidence="1">
    <location>
        <begin position="53"/>
        <end position="78"/>
    </location>
</feature>
<evidence type="ECO:0000313" key="3">
    <source>
        <dbReference type="Proteomes" id="UP000824082"/>
    </source>
</evidence>
<dbReference type="InterPro" id="IPR017259">
    <property type="entry name" value="UCP037672"/>
</dbReference>